<dbReference type="InParanoid" id="C5K9S7"/>
<accession>C5K9S7</accession>
<dbReference type="Gene3D" id="3.60.21.10">
    <property type="match status" value="1"/>
</dbReference>
<dbReference type="OrthoDB" id="420234at2759"/>
<dbReference type="InterPro" id="IPR029052">
    <property type="entry name" value="Metallo-depent_PP-like"/>
</dbReference>
<evidence type="ECO:0000313" key="2">
    <source>
        <dbReference type="EMBL" id="EER18849.1"/>
    </source>
</evidence>
<dbReference type="SUPFAM" id="SSF56300">
    <property type="entry name" value="Metallo-dependent phosphatases"/>
    <property type="match status" value="1"/>
</dbReference>
<organism evidence="3">
    <name type="scientific">Perkinsus marinus (strain ATCC 50983 / TXsc)</name>
    <dbReference type="NCBI Taxonomy" id="423536"/>
    <lineage>
        <taxon>Eukaryota</taxon>
        <taxon>Sar</taxon>
        <taxon>Alveolata</taxon>
        <taxon>Perkinsozoa</taxon>
        <taxon>Perkinsea</taxon>
        <taxon>Perkinsida</taxon>
        <taxon>Perkinsidae</taxon>
        <taxon>Perkinsus</taxon>
    </lineage>
</organism>
<dbReference type="GO" id="GO:0016787">
    <property type="term" value="F:hydrolase activity"/>
    <property type="evidence" value="ECO:0007669"/>
    <property type="project" value="InterPro"/>
</dbReference>
<dbReference type="AlphaFoldDB" id="C5K9S7"/>
<name>C5K9S7_PERM5</name>
<evidence type="ECO:0000313" key="3">
    <source>
        <dbReference type="Proteomes" id="UP000007800"/>
    </source>
</evidence>
<dbReference type="GeneID" id="9049168"/>
<keyword evidence="3" id="KW-1185">Reference proteome</keyword>
<feature type="domain" description="Calcineurin-like phosphoesterase" evidence="1">
    <location>
        <begin position="29"/>
        <end position="165"/>
    </location>
</feature>
<reference evidence="2 3" key="1">
    <citation type="submission" date="2008-07" db="EMBL/GenBank/DDBJ databases">
        <authorList>
            <person name="El-Sayed N."/>
            <person name="Caler E."/>
            <person name="Inman J."/>
            <person name="Amedeo P."/>
            <person name="Hass B."/>
            <person name="Wortman J."/>
        </authorList>
    </citation>
    <scope>NUCLEOTIDE SEQUENCE [LARGE SCALE GENOMIC DNA]</scope>
    <source>
        <strain evidence="3">ATCC 50983 / TXsc</strain>
    </source>
</reference>
<dbReference type="Proteomes" id="UP000007800">
    <property type="component" value="Unassembled WGS sequence"/>
</dbReference>
<sequence length="189" mass="21286">MSHSEFNNITIDKLSTFCREFLPRVKDHGLVATVLGGDLVDSNVAAWSGQYPGPIAGEWAKLSHVLLEECAPNGSPILTVRGNHDSFAVAGYDDEKNHFYREMVEQLWPKSADLIRSQGGSWMLPVNGYLLIGLDLTPSAGASRHFFGELSEETEAWLREEWLGKRRHMRTIIITHYNFGTHDMILFVI</sequence>
<gene>
    <name evidence="2" type="ORF">Pmar_PMAR006473</name>
</gene>
<proteinExistence type="predicted"/>
<evidence type="ECO:0000259" key="1">
    <source>
        <dbReference type="Pfam" id="PF00149"/>
    </source>
</evidence>
<dbReference type="RefSeq" id="XP_002787053.1">
    <property type="nucleotide sequence ID" value="XM_002787007.1"/>
</dbReference>
<protein>
    <recommendedName>
        <fullName evidence="1">Calcineurin-like phosphoesterase domain-containing protein</fullName>
    </recommendedName>
</protein>
<dbReference type="Pfam" id="PF00149">
    <property type="entry name" value="Metallophos"/>
    <property type="match status" value="1"/>
</dbReference>
<dbReference type="InterPro" id="IPR004843">
    <property type="entry name" value="Calcineurin-like_PHP"/>
</dbReference>
<dbReference type="EMBL" id="GG671513">
    <property type="protein sequence ID" value="EER18849.1"/>
    <property type="molecule type" value="Genomic_DNA"/>
</dbReference>